<reference evidence="2 3" key="1">
    <citation type="submission" date="2018-03" db="EMBL/GenBank/DDBJ databases">
        <title>Genomic Encyclopedia of Archaeal and Bacterial Type Strains, Phase II (KMG-II): from individual species to whole genera.</title>
        <authorList>
            <person name="Goeker M."/>
        </authorList>
    </citation>
    <scope>NUCLEOTIDE SEQUENCE [LARGE SCALE GENOMIC DNA]</scope>
    <source>
        <strain evidence="2 3">DSM 29318</strain>
    </source>
</reference>
<comment type="caution">
    <text evidence="2">The sequence shown here is derived from an EMBL/GenBank/DDBJ whole genome shotgun (WGS) entry which is preliminary data.</text>
</comment>
<keyword evidence="3" id="KW-1185">Reference proteome</keyword>
<dbReference type="EMBL" id="PVTT01000001">
    <property type="protein sequence ID" value="PRY95175.1"/>
    <property type="molecule type" value="Genomic_DNA"/>
</dbReference>
<dbReference type="OrthoDB" id="9801454at2"/>
<proteinExistence type="predicted"/>
<dbReference type="Proteomes" id="UP000238801">
    <property type="component" value="Unassembled WGS sequence"/>
</dbReference>
<dbReference type="AlphaFoldDB" id="A0A2T0X8E0"/>
<sequence>MTAADLLGALREAGATLATAESCTGGLLAGALTEVAGASEVFGWGVVTYSNEAKADLLGVSRATLGAHGAVSEPVAREMARGARDRSGATLAAAVTGIAGPGGSGAKPEGRVCFAVSGPDGTRAETVEFGALGRGAVRAASVAHAMRMVADAL</sequence>
<evidence type="ECO:0000259" key="1">
    <source>
        <dbReference type="Pfam" id="PF02464"/>
    </source>
</evidence>
<name>A0A2T0X8E0_9RHOB</name>
<evidence type="ECO:0000313" key="3">
    <source>
        <dbReference type="Proteomes" id="UP000238801"/>
    </source>
</evidence>
<dbReference type="SUPFAM" id="SSF142433">
    <property type="entry name" value="CinA-like"/>
    <property type="match status" value="1"/>
</dbReference>
<feature type="domain" description="CinA C-terminal" evidence="1">
    <location>
        <begin position="4"/>
        <end position="152"/>
    </location>
</feature>
<dbReference type="NCBIfam" id="TIGR00199">
    <property type="entry name" value="PncC_domain"/>
    <property type="match status" value="1"/>
</dbReference>
<evidence type="ECO:0000313" key="2">
    <source>
        <dbReference type="EMBL" id="PRY95175.1"/>
    </source>
</evidence>
<dbReference type="Gene3D" id="3.90.950.20">
    <property type="entry name" value="CinA-like"/>
    <property type="match status" value="1"/>
</dbReference>
<dbReference type="InterPro" id="IPR036653">
    <property type="entry name" value="CinA-like_C"/>
</dbReference>
<protein>
    <submittedName>
        <fullName evidence="2">Nicotinamide-nucleotide amidase</fullName>
    </submittedName>
</protein>
<dbReference type="Pfam" id="PF02464">
    <property type="entry name" value="CinA"/>
    <property type="match status" value="1"/>
</dbReference>
<dbReference type="RefSeq" id="WP_106159585.1">
    <property type="nucleotide sequence ID" value="NZ_PVTT01000001.1"/>
</dbReference>
<organism evidence="2 3">
    <name type="scientific">Hasllibacter halocynthiae</name>
    <dbReference type="NCBI Taxonomy" id="595589"/>
    <lineage>
        <taxon>Bacteria</taxon>
        <taxon>Pseudomonadati</taxon>
        <taxon>Pseudomonadota</taxon>
        <taxon>Alphaproteobacteria</taxon>
        <taxon>Rhodobacterales</taxon>
        <taxon>Roseobacteraceae</taxon>
        <taxon>Hasllibacter</taxon>
    </lineage>
</organism>
<gene>
    <name evidence="2" type="ORF">BCF33_0789</name>
</gene>
<dbReference type="InterPro" id="IPR008136">
    <property type="entry name" value="CinA_C"/>
</dbReference>
<accession>A0A2T0X8E0</accession>